<feature type="transmembrane region" description="Helical" evidence="9">
    <location>
        <begin position="103"/>
        <end position="127"/>
    </location>
</feature>
<evidence type="ECO:0000256" key="6">
    <source>
        <dbReference type="ARBA" id="ARBA00022989"/>
    </source>
</evidence>
<dbReference type="AlphaFoldDB" id="A0AAN7WIK5"/>
<comment type="similarity">
    <text evidence="2 8">Belongs to the EMC4 family.</text>
</comment>
<keyword evidence="4 9" id="KW-0812">Transmembrane</keyword>
<dbReference type="InterPro" id="IPR009445">
    <property type="entry name" value="TMEM85/Emc4"/>
</dbReference>
<evidence type="ECO:0000256" key="8">
    <source>
        <dbReference type="PIRNR" id="PIRNR017207"/>
    </source>
</evidence>
<accession>A0AAN7WIK5</accession>
<dbReference type="Proteomes" id="UP001306508">
    <property type="component" value="Unassembled WGS sequence"/>
</dbReference>
<evidence type="ECO:0000256" key="5">
    <source>
        <dbReference type="ARBA" id="ARBA00022824"/>
    </source>
</evidence>
<reference evidence="11" key="1">
    <citation type="submission" date="2023-07" db="EMBL/GenBank/DDBJ databases">
        <title>A draft genome of Kazachstania heterogenica Y-27499.</title>
        <authorList>
            <person name="Donic C."/>
            <person name="Kralova J.S."/>
            <person name="Fidel L."/>
            <person name="Ben-Dor S."/>
            <person name="Jung S."/>
        </authorList>
    </citation>
    <scope>NUCLEOTIDE SEQUENCE [LARGE SCALE GENOMIC DNA]</scope>
    <source>
        <strain evidence="11">Y27499</strain>
    </source>
</reference>
<comment type="caution">
    <text evidence="10">The sequence shown here is derived from an EMBL/GenBank/DDBJ whole genome shotgun (WGS) entry which is preliminary data.</text>
</comment>
<evidence type="ECO:0000313" key="11">
    <source>
        <dbReference type="Proteomes" id="UP001306508"/>
    </source>
</evidence>
<sequence>MRKALTTMELPQWIKNLTDPAFTKTFREEPKDTLLPPFGYKPIIITDTHSDKLKVKNSANTAISLQNINQLQTQKAWQIAFGPARSIPMNFVMSYMSGTSLQIIPIMTTLMMLVGPIKALFGIATAFKPVLGNKDIEGQVRVAMVIYVLGQGALMFIGIRKLNQMGLLPNTTSDWLAWEKLVDYNKGIESYSF</sequence>
<feature type="transmembrane region" description="Helical" evidence="9">
    <location>
        <begin position="139"/>
        <end position="159"/>
    </location>
</feature>
<evidence type="ECO:0000256" key="7">
    <source>
        <dbReference type="ARBA" id="ARBA00023136"/>
    </source>
</evidence>
<dbReference type="PANTHER" id="PTHR19315">
    <property type="entry name" value="ER MEMBRANE PROTEIN COMPLEX SUBUNIT 4"/>
    <property type="match status" value="1"/>
</dbReference>
<evidence type="ECO:0000256" key="1">
    <source>
        <dbReference type="ARBA" id="ARBA00004477"/>
    </source>
</evidence>
<dbReference type="PIRSF" id="PIRSF017207">
    <property type="entry name" value="UCP017207_TM-p85"/>
    <property type="match status" value="1"/>
</dbReference>
<name>A0AAN7WIK5_9SACH</name>
<evidence type="ECO:0000256" key="4">
    <source>
        <dbReference type="ARBA" id="ARBA00022692"/>
    </source>
</evidence>
<keyword evidence="11" id="KW-1185">Reference proteome</keyword>
<keyword evidence="7 8" id="KW-0472">Membrane</keyword>
<evidence type="ECO:0000256" key="3">
    <source>
        <dbReference type="ARBA" id="ARBA00020820"/>
    </source>
</evidence>
<protein>
    <recommendedName>
        <fullName evidence="3 8">ER membrane protein complex subunit 4</fullName>
    </recommendedName>
</protein>
<dbReference type="Pfam" id="PF06417">
    <property type="entry name" value="EMC4"/>
    <property type="match status" value="1"/>
</dbReference>
<evidence type="ECO:0000256" key="9">
    <source>
        <dbReference type="SAM" id="Phobius"/>
    </source>
</evidence>
<evidence type="ECO:0000256" key="2">
    <source>
        <dbReference type="ARBA" id="ARBA00007715"/>
    </source>
</evidence>
<comment type="subcellular location">
    <subcellularLocation>
        <location evidence="1">Endoplasmic reticulum membrane</location>
        <topology evidence="1">Multi-pass membrane protein</topology>
    </subcellularLocation>
</comment>
<keyword evidence="5" id="KW-0256">Endoplasmic reticulum</keyword>
<gene>
    <name evidence="10" type="ORF">RI543_001169</name>
</gene>
<organism evidence="10 11">
    <name type="scientific">Arxiozyma heterogenica</name>
    <dbReference type="NCBI Taxonomy" id="278026"/>
    <lineage>
        <taxon>Eukaryota</taxon>
        <taxon>Fungi</taxon>
        <taxon>Dikarya</taxon>
        <taxon>Ascomycota</taxon>
        <taxon>Saccharomycotina</taxon>
        <taxon>Saccharomycetes</taxon>
        <taxon>Saccharomycetales</taxon>
        <taxon>Saccharomycetaceae</taxon>
        <taxon>Arxiozyma</taxon>
    </lineage>
</organism>
<proteinExistence type="inferred from homology"/>
<dbReference type="EMBL" id="JAWIZZ010000036">
    <property type="protein sequence ID" value="KAK5781328.1"/>
    <property type="molecule type" value="Genomic_DNA"/>
</dbReference>
<keyword evidence="6 9" id="KW-1133">Transmembrane helix</keyword>
<dbReference type="GO" id="GO:0005789">
    <property type="term" value="C:endoplasmic reticulum membrane"/>
    <property type="evidence" value="ECO:0007669"/>
    <property type="project" value="UniProtKB-SubCell"/>
</dbReference>
<evidence type="ECO:0000313" key="10">
    <source>
        <dbReference type="EMBL" id="KAK5781328.1"/>
    </source>
</evidence>